<dbReference type="PROSITE" id="PS51257">
    <property type="entry name" value="PROKAR_LIPOPROTEIN"/>
    <property type="match status" value="1"/>
</dbReference>
<accession>A0A0C3S8F6</accession>
<sequence>MKMYLHFTPGDMLIFATVAPTSAGAVFGACLIFFLLSVFYRWLRAFHRGLDIRLAERSRRLVLSHVDSECAASIDASQAKRSVVDEKDHQWVPQPPTASRFLLSSELRRGALTGVEEVLHYLLMLIVMMFNASYIISIILGAVVGEVAFGRLHRG</sequence>
<keyword evidence="5" id="KW-0813">Transport</keyword>
<organism evidence="6 7">
    <name type="scientific">Phlebiopsis gigantea (strain 11061_1 CR5-6)</name>
    <name type="common">White-rot fungus</name>
    <name type="synonym">Peniophora gigantea</name>
    <dbReference type="NCBI Taxonomy" id="745531"/>
    <lineage>
        <taxon>Eukaryota</taxon>
        <taxon>Fungi</taxon>
        <taxon>Dikarya</taxon>
        <taxon>Basidiomycota</taxon>
        <taxon>Agaricomycotina</taxon>
        <taxon>Agaricomycetes</taxon>
        <taxon>Polyporales</taxon>
        <taxon>Phanerochaetaceae</taxon>
        <taxon>Phlebiopsis</taxon>
    </lineage>
</organism>
<evidence type="ECO:0000313" key="7">
    <source>
        <dbReference type="Proteomes" id="UP000053257"/>
    </source>
</evidence>
<dbReference type="PANTHER" id="PTHR12483">
    <property type="entry name" value="SOLUTE CARRIER FAMILY 31 COPPER TRANSPORTERS"/>
    <property type="match status" value="1"/>
</dbReference>
<dbReference type="Proteomes" id="UP000053257">
    <property type="component" value="Unassembled WGS sequence"/>
</dbReference>
<evidence type="ECO:0000256" key="1">
    <source>
        <dbReference type="ARBA" id="ARBA00004141"/>
    </source>
</evidence>
<gene>
    <name evidence="6" type="ORF">PHLGIDRAFT_74520</name>
</gene>
<name>A0A0C3S8F6_PHLG1</name>
<dbReference type="InterPro" id="IPR007274">
    <property type="entry name" value="Cop_transporter"/>
</dbReference>
<dbReference type="OrthoDB" id="73901at2759"/>
<reference evidence="6 7" key="1">
    <citation type="journal article" date="2014" name="PLoS Genet.">
        <title>Analysis of the Phlebiopsis gigantea genome, transcriptome and secretome provides insight into its pioneer colonization strategies of wood.</title>
        <authorList>
            <person name="Hori C."/>
            <person name="Ishida T."/>
            <person name="Igarashi K."/>
            <person name="Samejima M."/>
            <person name="Suzuki H."/>
            <person name="Master E."/>
            <person name="Ferreira P."/>
            <person name="Ruiz-Duenas F.J."/>
            <person name="Held B."/>
            <person name="Canessa P."/>
            <person name="Larrondo L.F."/>
            <person name="Schmoll M."/>
            <person name="Druzhinina I.S."/>
            <person name="Kubicek C.P."/>
            <person name="Gaskell J.A."/>
            <person name="Kersten P."/>
            <person name="St John F."/>
            <person name="Glasner J."/>
            <person name="Sabat G."/>
            <person name="Splinter BonDurant S."/>
            <person name="Syed K."/>
            <person name="Yadav J."/>
            <person name="Mgbeahuruike A.C."/>
            <person name="Kovalchuk A."/>
            <person name="Asiegbu F.O."/>
            <person name="Lackner G."/>
            <person name="Hoffmeister D."/>
            <person name="Rencoret J."/>
            <person name="Gutierrez A."/>
            <person name="Sun H."/>
            <person name="Lindquist E."/>
            <person name="Barry K."/>
            <person name="Riley R."/>
            <person name="Grigoriev I.V."/>
            <person name="Henrissat B."/>
            <person name="Kues U."/>
            <person name="Berka R.M."/>
            <person name="Martinez A.T."/>
            <person name="Covert S.F."/>
            <person name="Blanchette R.A."/>
            <person name="Cullen D."/>
        </authorList>
    </citation>
    <scope>NUCLEOTIDE SEQUENCE [LARGE SCALE GENOMIC DNA]</scope>
    <source>
        <strain evidence="6 7">11061_1 CR5-6</strain>
    </source>
</reference>
<keyword evidence="3 5" id="KW-1133">Transmembrane helix</keyword>
<keyword evidence="5" id="KW-0187">Copper transport</keyword>
<keyword evidence="4 5" id="KW-0472">Membrane</keyword>
<feature type="transmembrane region" description="Helical" evidence="5">
    <location>
        <begin position="12"/>
        <end position="40"/>
    </location>
</feature>
<keyword evidence="7" id="KW-1185">Reference proteome</keyword>
<protein>
    <recommendedName>
        <fullName evidence="5">Copper transport protein</fullName>
    </recommendedName>
</protein>
<evidence type="ECO:0000256" key="5">
    <source>
        <dbReference type="RuleBase" id="RU367022"/>
    </source>
</evidence>
<keyword evidence="5" id="KW-0186">Copper</keyword>
<evidence type="ECO:0000256" key="3">
    <source>
        <dbReference type="ARBA" id="ARBA00022989"/>
    </source>
</evidence>
<evidence type="ECO:0000313" key="6">
    <source>
        <dbReference type="EMBL" id="KIP05285.1"/>
    </source>
</evidence>
<feature type="transmembrane region" description="Helical" evidence="5">
    <location>
        <begin position="118"/>
        <end position="144"/>
    </location>
</feature>
<keyword evidence="2 5" id="KW-0812">Transmembrane</keyword>
<evidence type="ECO:0000256" key="4">
    <source>
        <dbReference type="ARBA" id="ARBA00023136"/>
    </source>
</evidence>
<proteinExistence type="inferred from homology"/>
<comment type="subcellular location">
    <subcellularLocation>
        <location evidence="1 5">Membrane</location>
        <topology evidence="1 5">Multi-pass membrane protein</topology>
    </subcellularLocation>
</comment>
<dbReference type="PANTHER" id="PTHR12483:SF27">
    <property type="entry name" value="COPPER TRANSPORT PROTEIN CTR1"/>
    <property type="match status" value="1"/>
</dbReference>
<dbReference type="HOGENOM" id="CLU_090404_0_1_1"/>
<dbReference type="GO" id="GO:0005886">
    <property type="term" value="C:plasma membrane"/>
    <property type="evidence" value="ECO:0007669"/>
    <property type="project" value="TreeGrafter"/>
</dbReference>
<comment type="similarity">
    <text evidence="5">Belongs to the copper transporter (Ctr) (TC 1.A.56) family. SLC31A subfamily.</text>
</comment>
<dbReference type="AlphaFoldDB" id="A0A0C3S8F6"/>
<evidence type="ECO:0000256" key="2">
    <source>
        <dbReference type="ARBA" id="ARBA00022692"/>
    </source>
</evidence>
<dbReference type="EMBL" id="KN840547">
    <property type="protein sequence ID" value="KIP05285.1"/>
    <property type="molecule type" value="Genomic_DNA"/>
</dbReference>
<dbReference type="STRING" id="745531.A0A0C3S8F6"/>
<dbReference type="Pfam" id="PF04145">
    <property type="entry name" value="Ctr"/>
    <property type="match status" value="1"/>
</dbReference>
<dbReference type="GO" id="GO:0005375">
    <property type="term" value="F:copper ion transmembrane transporter activity"/>
    <property type="evidence" value="ECO:0007669"/>
    <property type="project" value="UniProtKB-UniRule"/>
</dbReference>
<keyword evidence="5" id="KW-0406">Ion transport</keyword>